<keyword evidence="2" id="KW-1185">Reference proteome</keyword>
<dbReference type="EMBL" id="JBHLYR010000015">
    <property type="protein sequence ID" value="MFB9991444.1"/>
    <property type="molecule type" value="Genomic_DNA"/>
</dbReference>
<name>A0ABV6AVB0_9DEIO</name>
<protein>
    <submittedName>
        <fullName evidence="1">Uncharacterized protein</fullName>
    </submittedName>
</protein>
<organism evidence="1 2">
    <name type="scientific">Deinococcus oregonensis</name>
    <dbReference type="NCBI Taxonomy" id="1805970"/>
    <lineage>
        <taxon>Bacteria</taxon>
        <taxon>Thermotogati</taxon>
        <taxon>Deinococcota</taxon>
        <taxon>Deinococci</taxon>
        <taxon>Deinococcales</taxon>
        <taxon>Deinococcaceae</taxon>
        <taxon>Deinococcus</taxon>
    </lineage>
</organism>
<evidence type="ECO:0000313" key="1">
    <source>
        <dbReference type="EMBL" id="MFB9991444.1"/>
    </source>
</evidence>
<gene>
    <name evidence="1" type="ORF">ACFFLM_05600</name>
</gene>
<sequence>MSLLLICCCAPSACHAEVIRAEVKQEGGEPDIALSRAQLAMLNTMKDGDLLTVFNGFPPFTPPIVLIGSERFSVSDFQVLYELGSLFCTHSQLGLFSRYILSAAGLLTVQEAE</sequence>
<comment type="caution">
    <text evidence="1">The sequence shown here is derived from an EMBL/GenBank/DDBJ whole genome shotgun (WGS) entry which is preliminary data.</text>
</comment>
<evidence type="ECO:0000313" key="2">
    <source>
        <dbReference type="Proteomes" id="UP001589733"/>
    </source>
</evidence>
<proteinExistence type="predicted"/>
<reference evidence="1 2" key="1">
    <citation type="submission" date="2024-09" db="EMBL/GenBank/DDBJ databases">
        <authorList>
            <person name="Sun Q."/>
            <person name="Mori K."/>
        </authorList>
    </citation>
    <scope>NUCLEOTIDE SEQUENCE [LARGE SCALE GENOMIC DNA]</scope>
    <source>
        <strain evidence="1 2">JCM 13503</strain>
    </source>
</reference>
<accession>A0ABV6AVB0</accession>
<dbReference type="Proteomes" id="UP001589733">
    <property type="component" value="Unassembled WGS sequence"/>
</dbReference>
<dbReference type="RefSeq" id="WP_380006458.1">
    <property type="nucleotide sequence ID" value="NZ_JBHLYR010000015.1"/>
</dbReference>